<keyword evidence="1" id="KW-0472">Membrane</keyword>
<keyword evidence="1" id="KW-1133">Transmembrane helix</keyword>
<dbReference type="AlphaFoldDB" id="A0A5R9F8T3"/>
<feature type="transmembrane region" description="Helical" evidence="1">
    <location>
        <begin position="86"/>
        <end position="102"/>
    </location>
</feature>
<name>A0A5R9F8T3_9BACL</name>
<evidence type="ECO:0000313" key="3">
    <source>
        <dbReference type="Proteomes" id="UP000308230"/>
    </source>
</evidence>
<feature type="transmembrane region" description="Helical" evidence="1">
    <location>
        <begin position="30"/>
        <end position="49"/>
    </location>
</feature>
<dbReference type="RefSeq" id="WP_138128036.1">
    <property type="nucleotide sequence ID" value="NZ_SWLG01000013.1"/>
</dbReference>
<gene>
    <name evidence="2" type="ORF">FCL54_17170</name>
</gene>
<comment type="caution">
    <text evidence="2">The sequence shown here is derived from an EMBL/GenBank/DDBJ whole genome shotgun (WGS) entry which is preliminary data.</text>
</comment>
<keyword evidence="1" id="KW-0812">Transmembrane</keyword>
<feature type="transmembrane region" description="Helical" evidence="1">
    <location>
        <begin position="134"/>
        <end position="151"/>
    </location>
</feature>
<evidence type="ECO:0000313" key="2">
    <source>
        <dbReference type="EMBL" id="TLS36115.1"/>
    </source>
</evidence>
<evidence type="ECO:0000256" key="1">
    <source>
        <dbReference type="SAM" id="Phobius"/>
    </source>
</evidence>
<proteinExistence type="predicted"/>
<keyword evidence="3" id="KW-1185">Reference proteome</keyword>
<dbReference type="EMBL" id="SWLG01000013">
    <property type="protein sequence ID" value="TLS36115.1"/>
    <property type="molecule type" value="Genomic_DNA"/>
</dbReference>
<dbReference type="NCBIfam" id="NF041646">
    <property type="entry name" value="VC0807_fam"/>
    <property type="match status" value="1"/>
</dbReference>
<dbReference type="Proteomes" id="UP000308230">
    <property type="component" value="Unassembled WGS sequence"/>
</dbReference>
<feature type="transmembrane region" description="Helical" evidence="1">
    <location>
        <begin position="171"/>
        <end position="193"/>
    </location>
</feature>
<sequence length="212" mass="24217">MKKLPILDLVFYLVIPLLIWNEGRDLIGDYYAILLSTVPGILYTFYRFFVEKQFNVTGLFIITTMLIGAVVDLLSGDAEAMLWNNVYYGGGIGLFFLLSSLIRKPIAMYFSIDIAYLQGYARQDSYMLYTKKGLFVYFQLLNLLFAFRSFTMSGLKAVLIETYGVEQYDRILFMMNVAGWIFTGIIFIAYIVVGKKTMEFVTRLQAAPDNAG</sequence>
<accession>A0A5R9F8T3</accession>
<reference evidence="2 3" key="1">
    <citation type="submission" date="2019-04" db="EMBL/GenBank/DDBJ databases">
        <title>Bacillus caeni sp. nov., a bacterium isolated from mangrove sediment.</title>
        <authorList>
            <person name="Huang H."/>
            <person name="Mo K."/>
            <person name="Hu Y."/>
        </authorList>
    </citation>
    <scope>NUCLEOTIDE SEQUENCE [LARGE SCALE GENOMIC DNA]</scope>
    <source>
        <strain evidence="2 3">HB172195</strain>
    </source>
</reference>
<feature type="transmembrane region" description="Helical" evidence="1">
    <location>
        <begin position="56"/>
        <end position="74"/>
    </location>
</feature>
<protein>
    <submittedName>
        <fullName evidence="2">Uncharacterized protein</fullName>
    </submittedName>
</protein>
<organism evidence="2 3">
    <name type="scientific">Exobacillus caeni</name>
    <dbReference type="NCBI Taxonomy" id="2574798"/>
    <lineage>
        <taxon>Bacteria</taxon>
        <taxon>Bacillati</taxon>
        <taxon>Bacillota</taxon>
        <taxon>Bacilli</taxon>
        <taxon>Bacillales</taxon>
        <taxon>Guptibacillaceae</taxon>
        <taxon>Exobacillus</taxon>
    </lineage>
</organism>
<dbReference type="OrthoDB" id="2739093at2"/>